<comment type="function">
    <text evidence="5">Attaches a formyl group to the free amino group of methionyl-tRNA(fMet). The formyl group appears to play a dual role in the initiator identity of N-formylmethionyl-tRNA by promoting its recognition by IF2 and preventing the misappropriation of this tRNA by the elongation apparatus.</text>
</comment>
<dbReference type="Gene3D" id="3.40.50.12230">
    <property type="match status" value="1"/>
</dbReference>
<dbReference type="GO" id="GO:0004479">
    <property type="term" value="F:methionyl-tRNA formyltransferase activity"/>
    <property type="evidence" value="ECO:0007669"/>
    <property type="project" value="UniProtKB-UniRule"/>
</dbReference>
<dbReference type="EC" id="2.1.2.9" evidence="2 5"/>
<dbReference type="AlphaFoldDB" id="A0A6N4SRC6"/>
<dbReference type="CDD" id="cd08704">
    <property type="entry name" value="Met_tRNA_FMT_C"/>
    <property type="match status" value="1"/>
</dbReference>
<evidence type="ECO:0000256" key="4">
    <source>
        <dbReference type="ARBA" id="ARBA00022917"/>
    </source>
</evidence>
<comment type="similarity">
    <text evidence="1 5">Belongs to the Fmt family.</text>
</comment>
<evidence type="ECO:0000256" key="5">
    <source>
        <dbReference type="HAMAP-Rule" id="MF_00182"/>
    </source>
</evidence>
<name>A0A6N4SRC6_CYTH3</name>
<comment type="catalytic activity">
    <reaction evidence="5">
        <text>L-methionyl-tRNA(fMet) + (6R)-10-formyltetrahydrofolate = N-formyl-L-methionyl-tRNA(fMet) + (6S)-5,6,7,8-tetrahydrofolate + H(+)</text>
        <dbReference type="Rhea" id="RHEA:24380"/>
        <dbReference type="Rhea" id="RHEA-COMP:9952"/>
        <dbReference type="Rhea" id="RHEA-COMP:9953"/>
        <dbReference type="ChEBI" id="CHEBI:15378"/>
        <dbReference type="ChEBI" id="CHEBI:57453"/>
        <dbReference type="ChEBI" id="CHEBI:78530"/>
        <dbReference type="ChEBI" id="CHEBI:78844"/>
        <dbReference type="ChEBI" id="CHEBI:195366"/>
        <dbReference type="EC" id="2.1.2.9"/>
    </reaction>
</comment>
<sequence>MKLRIIYMGTPDFAVPSLEILIENGFDVAAVVTAPDKPAGRGLKIQYSAVKEAALKHNIPVLQPEKLKDERFIEELISYNANLFIVVAFRMLPEIIWQMPSIGTFNLHGSLLPKYQGAAPINWAIINGETETGCTTFFLKHQIDTGDIILQDKTPILPDDTFETVYNKLKVLGADLVLKTVRMIESETYTSTPQKGQAIHAPKIYKETGAIDWNNSCIAINNLIRGLNPFPSAWFVHAEKTYKVFKAIPEVTQTNAAIGSIKSDNKTGIKVACADGWLSLIEIQAEGKKRMSVQDFLKGNKI</sequence>
<feature type="domain" description="Formyl transferase C-terminal" evidence="7">
    <location>
        <begin position="203"/>
        <end position="300"/>
    </location>
</feature>
<dbReference type="KEGG" id="chu:CHU_1570"/>
<gene>
    <name evidence="5 8" type="primary">fmt</name>
    <name evidence="8" type="ordered locus">CHU_1570</name>
</gene>
<evidence type="ECO:0000259" key="7">
    <source>
        <dbReference type="Pfam" id="PF02911"/>
    </source>
</evidence>
<dbReference type="PANTHER" id="PTHR11138:SF5">
    <property type="entry name" value="METHIONYL-TRNA FORMYLTRANSFERASE, MITOCHONDRIAL"/>
    <property type="match status" value="1"/>
</dbReference>
<dbReference type="CDD" id="cd08646">
    <property type="entry name" value="FMT_core_Met-tRNA-FMT_N"/>
    <property type="match status" value="1"/>
</dbReference>
<feature type="domain" description="Formyl transferase N-terminal" evidence="6">
    <location>
        <begin position="3"/>
        <end position="177"/>
    </location>
</feature>
<dbReference type="InterPro" id="IPR044135">
    <property type="entry name" value="Met-tRNA-FMT_C"/>
</dbReference>
<dbReference type="PANTHER" id="PTHR11138">
    <property type="entry name" value="METHIONYL-TRNA FORMYLTRANSFERASE"/>
    <property type="match status" value="1"/>
</dbReference>
<dbReference type="RefSeq" id="WP_011584956.1">
    <property type="nucleotide sequence ID" value="NC_008255.1"/>
</dbReference>
<organism evidence="8 9">
    <name type="scientific">Cytophaga hutchinsonii (strain ATCC 33406 / DSM 1761 / CIP 103989 / NBRC 15051 / NCIMB 9469 / D465)</name>
    <dbReference type="NCBI Taxonomy" id="269798"/>
    <lineage>
        <taxon>Bacteria</taxon>
        <taxon>Pseudomonadati</taxon>
        <taxon>Bacteroidota</taxon>
        <taxon>Cytophagia</taxon>
        <taxon>Cytophagales</taxon>
        <taxon>Cytophagaceae</taxon>
        <taxon>Cytophaga</taxon>
    </lineage>
</organism>
<evidence type="ECO:0000256" key="3">
    <source>
        <dbReference type="ARBA" id="ARBA00022679"/>
    </source>
</evidence>
<keyword evidence="9" id="KW-1185">Reference proteome</keyword>
<dbReference type="InterPro" id="IPR041711">
    <property type="entry name" value="Met-tRNA-FMT_N"/>
</dbReference>
<dbReference type="Proteomes" id="UP000001822">
    <property type="component" value="Chromosome"/>
</dbReference>
<evidence type="ECO:0000256" key="1">
    <source>
        <dbReference type="ARBA" id="ARBA00010699"/>
    </source>
</evidence>
<evidence type="ECO:0000313" key="8">
    <source>
        <dbReference type="EMBL" id="ABG58841.1"/>
    </source>
</evidence>
<dbReference type="InterPro" id="IPR005793">
    <property type="entry name" value="Formyl_trans_C"/>
</dbReference>
<keyword evidence="3 5" id="KW-0808">Transferase</keyword>
<protein>
    <recommendedName>
        <fullName evidence="2 5">Methionyl-tRNA formyltransferase</fullName>
        <ecNumber evidence="2 5">2.1.2.9</ecNumber>
    </recommendedName>
</protein>
<dbReference type="GO" id="GO:0005829">
    <property type="term" value="C:cytosol"/>
    <property type="evidence" value="ECO:0007669"/>
    <property type="project" value="TreeGrafter"/>
</dbReference>
<dbReference type="SUPFAM" id="SSF50486">
    <property type="entry name" value="FMT C-terminal domain-like"/>
    <property type="match status" value="1"/>
</dbReference>
<evidence type="ECO:0000259" key="6">
    <source>
        <dbReference type="Pfam" id="PF00551"/>
    </source>
</evidence>
<feature type="binding site" evidence="5">
    <location>
        <begin position="110"/>
        <end position="113"/>
    </location>
    <ligand>
        <name>(6S)-5,6,7,8-tetrahydrofolate</name>
        <dbReference type="ChEBI" id="CHEBI:57453"/>
    </ligand>
</feature>
<accession>A0A6N4SRC6</accession>
<proteinExistence type="inferred from homology"/>
<evidence type="ECO:0000313" key="9">
    <source>
        <dbReference type="Proteomes" id="UP000001822"/>
    </source>
</evidence>
<dbReference type="Pfam" id="PF02911">
    <property type="entry name" value="Formyl_trans_C"/>
    <property type="match status" value="1"/>
</dbReference>
<dbReference type="EMBL" id="CP000383">
    <property type="protein sequence ID" value="ABG58841.1"/>
    <property type="molecule type" value="Genomic_DNA"/>
</dbReference>
<dbReference type="NCBIfam" id="TIGR00460">
    <property type="entry name" value="fmt"/>
    <property type="match status" value="1"/>
</dbReference>
<dbReference type="InterPro" id="IPR036477">
    <property type="entry name" value="Formyl_transf_N_sf"/>
</dbReference>
<keyword evidence="4 5" id="KW-0648">Protein biosynthesis</keyword>
<dbReference type="SUPFAM" id="SSF53328">
    <property type="entry name" value="Formyltransferase"/>
    <property type="match status" value="1"/>
</dbReference>
<dbReference type="HAMAP" id="MF_00182">
    <property type="entry name" value="Formyl_trans"/>
    <property type="match status" value="1"/>
</dbReference>
<evidence type="ECO:0000256" key="2">
    <source>
        <dbReference type="ARBA" id="ARBA00012261"/>
    </source>
</evidence>
<dbReference type="InterPro" id="IPR011034">
    <property type="entry name" value="Formyl_transferase-like_C_sf"/>
</dbReference>
<reference evidence="8 9" key="1">
    <citation type="journal article" date="2007" name="Appl. Environ. Microbiol.">
        <title>Genome sequence of the cellulolytic gliding bacterium Cytophaga hutchinsonii.</title>
        <authorList>
            <person name="Xie G."/>
            <person name="Bruce D.C."/>
            <person name="Challacombe J.F."/>
            <person name="Chertkov O."/>
            <person name="Detter J.C."/>
            <person name="Gilna P."/>
            <person name="Han C.S."/>
            <person name="Lucas S."/>
            <person name="Misra M."/>
            <person name="Myers G.L."/>
            <person name="Richardson P."/>
            <person name="Tapia R."/>
            <person name="Thayer N."/>
            <person name="Thompson L.S."/>
            <person name="Brettin T.S."/>
            <person name="Henrissat B."/>
            <person name="Wilson D.B."/>
            <person name="McBride M.J."/>
        </authorList>
    </citation>
    <scope>NUCLEOTIDE SEQUENCE [LARGE SCALE GENOMIC DNA]</scope>
    <source>
        <strain evidence="9">ATCC 33406 / DSM 1761 / CIP 103989 / NBRC 15051 / NCIMB 9469 / D465</strain>
    </source>
</reference>
<dbReference type="InterPro" id="IPR002376">
    <property type="entry name" value="Formyl_transf_N"/>
</dbReference>
<dbReference type="InterPro" id="IPR005794">
    <property type="entry name" value="Fmt"/>
</dbReference>
<dbReference type="Pfam" id="PF00551">
    <property type="entry name" value="Formyl_trans_N"/>
    <property type="match status" value="1"/>
</dbReference>